<gene>
    <name evidence="7" type="primary">ZFAND5</name>
</gene>
<evidence type="ECO:0000256" key="2">
    <source>
        <dbReference type="ARBA" id="ARBA00022771"/>
    </source>
</evidence>
<evidence type="ECO:0000259" key="6">
    <source>
        <dbReference type="PROSITE" id="PS51036"/>
    </source>
</evidence>
<feature type="compositionally biased region" description="Polar residues" evidence="5">
    <location>
        <begin position="40"/>
        <end position="75"/>
    </location>
</feature>
<keyword evidence="1" id="KW-0479">Metal-binding</keyword>
<dbReference type="InterPro" id="IPR035896">
    <property type="entry name" value="AN1-like_Znf"/>
</dbReference>
<name>A0A8C0PL41_CANLF</name>
<proteinExistence type="predicted"/>
<dbReference type="GO" id="GO:0008270">
    <property type="term" value="F:zinc ion binding"/>
    <property type="evidence" value="ECO:0007669"/>
    <property type="project" value="UniProtKB-KW"/>
</dbReference>
<dbReference type="PANTHER" id="PTHR10634">
    <property type="entry name" value="AN1-TYPE ZINC FINGER PROTEIN"/>
    <property type="match status" value="1"/>
</dbReference>
<reference evidence="7" key="2">
    <citation type="submission" date="2025-08" db="UniProtKB">
        <authorList>
            <consortium name="Ensembl"/>
        </authorList>
    </citation>
    <scope>IDENTIFICATION</scope>
</reference>
<dbReference type="OrthoDB" id="428577at2759"/>
<accession>A0A8C0PL41</accession>
<evidence type="ECO:0000256" key="4">
    <source>
        <dbReference type="PROSITE-ProRule" id="PRU00451"/>
    </source>
</evidence>
<dbReference type="Pfam" id="PF01754">
    <property type="entry name" value="zf-A20"/>
    <property type="match status" value="1"/>
</dbReference>
<dbReference type="FunFam" id="1.20.5.4770:FF:000001">
    <property type="entry name" value="Zinc finger AN1-type containing 6"/>
    <property type="match status" value="1"/>
</dbReference>
<evidence type="ECO:0000256" key="1">
    <source>
        <dbReference type="ARBA" id="ARBA00022723"/>
    </source>
</evidence>
<dbReference type="GO" id="GO:0003677">
    <property type="term" value="F:DNA binding"/>
    <property type="evidence" value="ECO:0007669"/>
    <property type="project" value="InterPro"/>
</dbReference>
<dbReference type="Gene3D" id="4.10.1110.10">
    <property type="entry name" value="AN1-like Zinc finger"/>
    <property type="match status" value="1"/>
</dbReference>
<keyword evidence="2 4" id="KW-0863">Zinc-finger</keyword>
<protein>
    <submittedName>
        <fullName evidence="7">Zinc finger AN1-type containing 5</fullName>
    </submittedName>
</protein>
<evidence type="ECO:0000313" key="8">
    <source>
        <dbReference type="Proteomes" id="UP000694429"/>
    </source>
</evidence>
<dbReference type="SMART" id="SM00259">
    <property type="entry name" value="ZnF_A20"/>
    <property type="match status" value="1"/>
</dbReference>
<dbReference type="SUPFAM" id="SSF57716">
    <property type="entry name" value="Glucocorticoid receptor-like (DNA-binding domain)"/>
    <property type="match status" value="1"/>
</dbReference>
<dbReference type="InterPro" id="IPR050652">
    <property type="entry name" value="AN1_A20_ZnFinger"/>
</dbReference>
<dbReference type="Ensembl" id="ENSCAFT00030042029.1">
    <property type="protein sequence ID" value="ENSCAFP00030036664.1"/>
    <property type="gene ID" value="ENSCAFG00030022874.1"/>
</dbReference>
<evidence type="ECO:0000256" key="3">
    <source>
        <dbReference type="ARBA" id="ARBA00022833"/>
    </source>
</evidence>
<dbReference type="InterPro" id="IPR002653">
    <property type="entry name" value="Znf_A20"/>
</dbReference>
<evidence type="ECO:0000256" key="5">
    <source>
        <dbReference type="SAM" id="MobiDB-lite"/>
    </source>
</evidence>
<organism evidence="7 8">
    <name type="scientific">Canis lupus familiaris</name>
    <name type="common">Dog</name>
    <name type="synonym">Canis familiaris</name>
    <dbReference type="NCBI Taxonomy" id="9615"/>
    <lineage>
        <taxon>Eukaryota</taxon>
        <taxon>Metazoa</taxon>
        <taxon>Chordata</taxon>
        <taxon>Craniata</taxon>
        <taxon>Vertebrata</taxon>
        <taxon>Euteleostomi</taxon>
        <taxon>Mammalia</taxon>
        <taxon>Eutheria</taxon>
        <taxon>Laurasiatheria</taxon>
        <taxon>Carnivora</taxon>
        <taxon>Caniformia</taxon>
        <taxon>Canidae</taxon>
        <taxon>Canis</taxon>
    </lineage>
</organism>
<dbReference type="AlphaFoldDB" id="A0A8C0PL41"/>
<feature type="compositionally biased region" description="Basic and acidic residues" evidence="5">
    <location>
        <begin position="139"/>
        <end position="148"/>
    </location>
</feature>
<dbReference type="Gene3D" id="1.20.5.4770">
    <property type="match status" value="1"/>
</dbReference>
<feature type="domain" description="A20-type" evidence="6">
    <location>
        <begin position="8"/>
        <end position="42"/>
    </location>
</feature>
<feature type="compositionally biased region" description="Low complexity" evidence="5">
    <location>
        <begin position="120"/>
        <end position="138"/>
    </location>
</feature>
<dbReference type="Proteomes" id="UP000694429">
    <property type="component" value="Chromosome 1"/>
</dbReference>
<dbReference type="PANTHER" id="PTHR10634:SF26">
    <property type="entry name" value="AN1-TYPE ZINC FINGER PROTEIN 5"/>
    <property type="match status" value="1"/>
</dbReference>
<evidence type="ECO:0000313" key="7">
    <source>
        <dbReference type="Ensembl" id="ENSCAFP00030036664.1"/>
    </source>
</evidence>
<reference evidence="7" key="1">
    <citation type="submission" date="2019-03" db="EMBL/GenBank/DDBJ databases">
        <authorList>
            <person name="Warren W.C."/>
            <person name="Johnson G.S."/>
        </authorList>
    </citation>
    <scope>NUCLEOTIDE SEQUENCE [LARGE SCALE GENOMIC DNA]</scope>
    <source>
        <strain evidence="7">Basenji</strain>
    </source>
</reference>
<keyword evidence="3" id="KW-0862">Zinc</keyword>
<feature type="region of interest" description="Disordered" evidence="5">
    <location>
        <begin position="39"/>
        <end position="150"/>
    </location>
</feature>
<sequence length="224" mass="24338">MAQETNQTPGPMLCSTGCGFYGNPRTNGMCSVCYKEHLQRQQNSGRMSPMGTASGSNSPTSDSASVQRADTSLNNCEGAAGSTSEKSRNVPVAALPVTQQMTEMSISREDKITTPKTEVSEPVVTQPSPSVSQPSTSQSEEKAPELPKPKKNRCFMCRKKVGLTDGAELKCQKPLVIGFLKSTTWLLHISEEGRLHFPGQTHNAASRRRRNPLFSFPHSSFLGF</sequence>
<dbReference type="SUPFAM" id="SSF118310">
    <property type="entry name" value="AN1-like Zinc finger"/>
    <property type="match status" value="1"/>
</dbReference>
<dbReference type="PROSITE" id="PS51036">
    <property type="entry name" value="ZF_A20"/>
    <property type="match status" value="1"/>
</dbReference>